<dbReference type="InParanoid" id="A0A078AHF1"/>
<reference evidence="1 2" key="1">
    <citation type="submission" date="2014-06" db="EMBL/GenBank/DDBJ databases">
        <authorList>
            <person name="Swart Estienne"/>
        </authorList>
    </citation>
    <scope>NUCLEOTIDE SEQUENCE [LARGE SCALE GENOMIC DNA]</scope>
    <source>
        <strain evidence="1 2">130c</strain>
    </source>
</reference>
<dbReference type="Proteomes" id="UP000039865">
    <property type="component" value="Unassembled WGS sequence"/>
</dbReference>
<proteinExistence type="predicted"/>
<dbReference type="AlphaFoldDB" id="A0A078AHF1"/>
<dbReference type="EMBL" id="CCKQ01010173">
    <property type="protein sequence ID" value="CDW81679.1"/>
    <property type="molecule type" value="Genomic_DNA"/>
</dbReference>
<accession>A0A078AHF1</accession>
<organism evidence="1 2">
    <name type="scientific">Stylonychia lemnae</name>
    <name type="common">Ciliate</name>
    <dbReference type="NCBI Taxonomy" id="5949"/>
    <lineage>
        <taxon>Eukaryota</taxon>
        <taxon>Sar</taxon>
        <taxon>Alveolata</taxon>
        <taxon>Ciliophora</taxon>
        <taxon>Intramacronucleata</taxon>
        <taxon>Spirotrichea</taxon>
        <taxon>Stichotrichia</taxon>
        <taxon>Sporadotrichida</taxon>
        <taxon>Oxytrichidae</taxon>
        <taxon>Stylonychinae</taxon>
        <taxon>Stylonychia</taxon>
    </lineage>
</organism>
<sequence length="332" mass="39273">MNSSSTQKSQGRGGSSSQKRINQLLYIKSTRDLEKDDINWLTYFGFIKTLFNPENQNSSNSQSNQVNRVQVKEEIIIVNLDQKDIKLEEKIRDVKADKQIMKTDINYDQEVSLIPNQIIQQIQIAQSNGAEIQSILENYSGIQNIPILTEIDKISEISPKDKISFKLKSNQIYNQQWQKLAFKMKMMKQNKRTQMMKAVKAQNHRMRILFKCPLQINKLQQLFSKNLQPILMNKQENHSSYLNLRIERKIHNFLNLLTYQSIEETQTETDQKLEENQQETQKKFENQIIRKRDLQYLLKQQQKQDKVGRNNYSRHAKFDFSINASEDDMIYD</sequence>
<protein>
    <submittedName>
        <fullName evidence="1">Uncharacterized protein</fullName>
    </submittedName>
</protein>
<evidence type="ECO:0000313" key="1">
    <source>
        <dbReference type="EMBL" id="CDW81679.1"/>
    </source>
</evidence>
<evidence type="ECO:0000313" key="2">
    <source>
        <dbReference type="Proteomes" id="UP000039865"/>
    </source>
</evidence>
<name>A0A078AHF1_STYLE</name>
<keyword evidence="2" id="KW-1185">Reference proteome</keyword>
<gene>
    <name evidence="1" type="primary">Contig14295.g15225</name>
    <name evidence="1" type="ORF">STYLEM_10702</name>
</gene>